<reference evidence="5 6" key="1">
    <citation type="submission" date="2024-04" db="EMBL/GenBank/DDBJ databases">
        <authorList>
            <consortium name="Genoscope - CEA"/>
            <person name="William W."/>
        </authorList>
    </citation>
    <scope>NUCLEOTIDE SEQUENCE [LARGE SCALE GENOMIC DNA]</scope>
</reference>
<keyword evidence="3" id="KW-0472">Membrane</keyword>
<evidence type="ECO:0000313" key="4">
    <source>
        <dbReference type="EMBL" id="CAL1548788.1"/>
    </source>
</evidence>
<proteinExistence type="predicted"/>
<dbReference type="GO" id="GO:0016020">
    <property type="term" value="C:membrane"/>
    <property type="evidence" value="ECO:0007669"/>
    <property type="project" value="UniProtKB-SubCell"/>
</dbReference>
<dbReference type="EMBL" id="CAXITT010001726">
    <property type="protein sequence ID" value="CAL1548788.1"/>
    <property type="molecule type" value="Genomic_DNA"/>
</dbReference>
<comment type="caution">
    <text evidence="5">The sequence shown here is derived from an EMBL/GenBank/DDBJ whole genome shotgun (WGS) entry which is preliminary data.</text>
</comment>
<protein>
    <submittedName>
        <fullName evidence="5">Uncharacterized protein</fullName>
    </submittedName>
</protein>
<dbReference type="GO" id="GO:0004100">
    <property type="term" value="F:chitin synthase activity"/>
    <property type="evidence" value="ECO:0007669"/>
    <property type="project" value="InterPro"/>
</dbReference>
<dbReference type="Proteomes" id="UP001497497">
    <property type="component" value="Unassembled WGS sequence"/>
</dbReference>
<dbReference type="InterPro" id="IPR004835">
    <property type="entry name" value="Chitin_synth"/>
</dbReference>
<evidence type="ECO:0000313" key="5">
    <source>
        <dbReference type="EMBL" id="CAL1549181.1"/>
    </source>
</evidence>
<dbReference type="PANTHER" id="PTHR22914:SF42">
    <property type="entry name" value="CHITIN SYNTHASE"/>
    <property type="match status" value="1"/>
</dbReference>
<feature type="non-terminal residue" evidence="5">
    <location>
        <position position="85"/>
    </location>
</feature>
<comment type="subcellular location">
    <subcellularLocation>
        <location evidence="1">Membrane</location>
        <topology evidence="1">Multi-pass membrane protein</topology>
    </subcellularLocation>
</comment>
<gene>
    <name evidence="4" type="ORF">GSLYS_00022105001</name>
    <name evidence="5" type="ORF">GSLYS_00022498001</name>
</gene>
<name>A0AAV2IPT6_LYMST</name>
<evidence type="ECO:0000313" key="6">
    <source>
        <dbReference type="Proteomes" id="UP001497497"/>
    </source>
</evidence>
<dbReference type="GO" id="GO:0006031">
    <property type="term" value="P:chitin biosynthetic process"/>
    <property type="evidence" value="ECO:0007669"/>
    <property type="project" value="TreeGrafter"/>
</dbReference>
<dbReference type="PANTHER" id="PTHR22914">
    <property type="entry name" value="CHITIN SYNTHASE"/>
    <property type="match status" value="1"/>
</dbReference>
<accession>A0AAV2IPT6</accession>
<dbReference type="GO" id="GO:0071944">
    <property type="term" value="C:cell periphery"/>
    <property type="evidence" value="ECO:0007669"/>
    <property type="project" value="TreeGrafter"/>
</dbReference>
<dbReference type="EMBL" id="CAXITT010006482">
    <property type="protein sequence ID" value="CAL1549181.1"/>
    <property type="molecule type" value="Genomic_DNA"/>
</dbReference>
<keyword evidence="6" id="KW-1185">Reference proteome</keyword>
<sequence>MELDDNNERVPNRWVKDLVSCMDRACSESFKRGPPCGLPTPYGGQLIWQMPGENLLFVHMKDMSKIRNRKRWSQVMYMYYLLGYR</sequence>
<evidence type="ECO:0000256" key="2">
    <source>
        <dbReference type="ARBA" id="ARBA00022692"/>
    </source>
</evidence>
<organism evidence="5 6">
    <name type="scientific">Lymnaea stagnalis</name>
    <name type="common">Great pond snail</name>
    <name type="synonym">Helix stagnalis</name>
    <dbReference type="NCBI Taxonomy" id="6523"/>
    <lineage>
        <taxon>Eukaryota</taxon>
        <taxon>Metazoa</taxon>
        <taxon>Spiralia</taxon>
        <taxon>Lophotrochozoa</taxon>
        <taxon>Mollusca</taxon>
        <taxon>Gastropoda</taxon>
        <taxon>Heterobranchia</taxon>
        <taxon>Euthyneura</taxon>
        <taxon>Panpulmonata</taxon>
        <taxon>Hygrophila</taxon>
        <taxon>Lymnaeoidea</taxon>
        <taxon>Lymnaeidae</taxon>
        <taxon>Lymnaea</taxon>
    </lineage>
</organism>
<evidence type="ECO:0000256" key="3">
    <source>
        <dbReference type="ARBA" id="ARBA00023136"/>
    </source>
</evidence>
<keyword evidence="2" id="KW-0812">Transmembrane</keyword>
<evidence type="ECO:0000256" key="1">
    <source>
        <dbReference type="ARBA" id="ARBA00004141"/>
    </source>
</evidence>
<dbReference type="AlphaFoldDB" id="A0AAV2IPT6"/>